<feature type="transmembrane region" description="Helical" evidence="6">
    <location>
        <begin position="230"/>
        <end position="250"/>
    </location>
</feature>
<name>D9PJP7_9ZZZZ</name>
<comment type="caution">
    <text evidence="7">The sequence shown here is derived from an EMBL/GenBank/DDBJ whole genome shotgun (WGS) entry which is preliminary data.</text>
</comment>
<feature type="transmembrane region" description="Helical" evidence="6">
    <location>
        <begin position="36"/>
        <end position="58"/>
    </location>
</feature>
<proteinExistence type="predicted"/>
<comment type="subcellular location">
    <subcellularLocation>
        <location evidence="1">Membrane</location>
        <topology evidence="1">Multi-pass membrane protein</topology>
    </subcellularLocation>
</comment>
<feature type="transmembrane region" description="Helical" evidence="6">
    <location>
        <begin position="262"/>
        <end position="284"/>
    </location>
</feature>
<dbReference type="GO" id="GO:0016020">
    <property type="term" value="C:membrane"/>
    <property type="evidence" value="ECO:0007669"/>
    <property type="project" value="UniProtKB-SubCell"/>
</dbReference>
<feature type="transmembrane region" description="Helical" evidence="6">
    <location>
        <begin position="296"/>
        <end position="318"/>
    </location>
</feature>
<evidence type="ECO:0000256" key="5">
    <source>
        <dbReference type="ARBA" id="ARBA00023136"/>
    </source>
</evidence>
<dbReference type="PANTHER" id="PTHR43318:SF2">
    <property type="entry name" value="UDP-N-ACETYLGLUCOSAMINE 4,6-DEHYDRATASE (INVERTING)"/>
    <property type="match status" value="1"/>
</dbReference>
<feature type="non-terminal residue" evidence="7">
    <location>
        <position position="1"/>
    </location>
</feature>
<organism evidence="7">
    <name type="scientific">sediment metagenome</name>
    <dbReference type="NCBI Taxonomy" id="749907"/>
    <lineage>
        <taxon>unclassified sequences</taxon>
        <taxon>metagenomes</taxon>
        <taxon>ecological metagenomes</taxon>
    </lineage>
</organism>
<dbReference type="AlphaFoldDB" id="D9PJP7"/>
<feature type="transmembrane region" description="Helical" evidence="6">
    <location>
        <begin position="153"/>
        <end position="171"/>
    </location>
</feature>
<dbReference type="PANTHER" id="PTHR43318">
    <property type="entry name" value="UDP-N-ACETYLGLUCOSAMINE 4,6-DEHYDRATASE"/>
    <property type="match status" value="1"/>
</dbReference>
<dbReference type="Pfam" id="PF13727">
    <property type="entry name" value="CoA_binding_3"/>
    <property type="match status" value="1"/>
</dbReference>
<dbReference type="Gene3D" id="3.40.50.720">
    <property type="entry name" value="NAD(P)-binding Rossmann-like Domain"/>
    <property type="match status" value="1"/>
</dbReference>
<feature type="transmembrane region" description="Helical" evidence="6">
    <location>
        <begin position="12"/>
        <end position="30"/>
    </location>
</feature>
<keyword evidence="3 6" id="KW-0812">Transmembrane</keyword>
<evidence type="ECO:0000313" key="7">
    <source>
        <dbReference type="EMBL" id="EFK96217.1"/>
    </source>
</evidence>
<dbReference type="InterPro" id="IPR029063">
    <property type="entry name" value="SAM-dependent_MTases_sf"/>
</dbReference>
<dbReference type="InterPro" id="IPR000715">
    <property type="entry name" value="Glycosyl_transferase_4"/>
</dbReference>
<evidence type="ECO:0000256" key="3">
    <source>
        <dbReference type="ARBA" id="ARBA00022692"/>
    </source>
</evidence>
<dbReference type="Pfam" id="PF00953">
    <property type="entry name" value="Glycos_transf_4"/>
    <property type="match status" value="1"/>
</dbReference>
<evidence type="ECO:0000256" key="2">
    <source>
        <dbReference type="ARBA" id="ARBA00022679"/>
    </source>
</evidence>
<keyword evidence="5 6" id="KW-0472">Membrane</keyword>
<dbReference type="CDD" id="cd06853">
    <property type="entry name" value="GT_WecA_like"/>
    <property type="match status" value="1"/>
</dbReference>
<feature type="transmembrane region" description="Helical" evidence="6">
    <location>
        <begin position="70"/>
        <end position="93"/>
    </location>
</feature>
<reference evidence="7" key="2">
    <citation type="journal article" date="2011" name="Microb. Ecol.">
        <title>Taxonomic and Functional Metagenomic Profiling of the Microbial Community in the Anoxic Sediment of a Sub-saline Shallow Lake (Laguna de Carrizo, Central Spain).</title>
        <authorList>
            <person name="Ferrer M."/>
            <person name="Guazzaroni M.E."/>
            <person name="Richter M."/>
            <person name="Garcia-Salamanca A."/>
            <person name="Yarza P."/>
            <person name="Suarez-Suarez A."/>
            <person name="Solano J."/>
            <person name="Alcaide M."/>
            <person name="van Dillewijn P."/>
            <person name="Molina-Henares M.A."/>
            <person name="Lopez-Cortes N."/>
            <person name="Al-Ramahi Y."/>
            <person name="Guerrero C."/>
            <person name="Acosta A."/>
            <person name="de Eugenio L.I."/>
            <person name="Martinez V."/>
            <person name="Marques S."/>
            <person name="Rojo F."/>
            <person name="Santero E."/>
            <person name="Genilloud O."/>
            <person name="Perez-Perez J."/>
            <person name="Rossello-Mora R."/>
            <person name="Ramos J.L."/>
        </authorList>
    </citation>
    <scope>NUCLEOTIDE SEQUENCE</scope>
</reference>
<dbReference type="SUPFAM" id="SSF53335">
    <property type="entry name" value="S-adenosyl-L-methionine-dependent methyltransferases"/>
    <property type="match status" value="1"/>
</dbReference>
<keyword evidence="4 6" id="KW-1133">Transmembrane helix</keyword>
<feature type="transmembrane region" description="Helical" evidence="6">
    <location>
        <begin position="177"/>
        <end position="197"/>
    </location>
</feature>
<reference evidence="7" key="1">
    <citation type="submission" date="2010-07" db="EMBL/GenBank/DDBJ databases">
        <authorList>
            <consortium name="CONSOLIDER consortium CSD2007-00005"/>
            <person name="Guazzaroni M.-E."/>
            <person name="Richter M."/>
            <person name="Garcia-Salamanca A."/>
            <person name="Yarza P."/>
            <person name="Ferrer M."/>
        </authorList>
    </citation>
    <scope>NUCLEOTIDE SEQUENCE</scope>
</reference>
<protein>
    <submittedName>
        <fullName evidence="7">Glycosyl transferase, family 4</fullName>
    </submittedName>
</protein>
<dbReference type="InterPro" id="IPR051203">
    <property type="entry name" value="Polysaccharide_Synthase-Rel"/>
</dbReference>
<dbReference type="EMBL" id="ADZX01000540">
    <property type="protein sequence ID" value="EFK96217.1"/>
    <property type="molecule type" value="Genomic_DNA"/>
</dbReference>
<feature type="transmembrane region" description="Helical" evidence="6">
    <location>
        <begin position="330"/>
        <end position="349"/>
    </location>
</feature>
<evidence type="ECO:0000256" key="6">
    <source>
        <dbReference type="SAM" id="Phobius"/>
    </source>
</evidence>
<evidence type="ECO:0000256" key="1">
    <source>
        <dbReference type="ARBA" id="ARBA00004141"/>
    </source>
</evidence>
<gene>
    <name evidence="7" type="ORF">LDC_1760</name>
</gene>
<evidence type="ECO:0000256" key="4">
    <source>
        <dbReference type="ARBA" id="ARBA00022989"/>
    </source>
</evidence>
<keyword evidence="2 7" id="KW-0808">Transferase</keyword>
<dbReference type="GO" id="GO:0016780">
    <property type="term" value="F:phosphotransferase activity, for other substituted phosphate groups"/>
    <property type="evidence" value="ECO:0007669"/>
    <property type="project" value="InterPro"/>
</dbReference>
<accession>D9PJP7</accession>
<sequence length="464" mass="51152">TNAFNLLDNMDGLSAGVAFIAGLFTFLLHMSSPSTASLAAVLLMTASYLGALLGFLVYNLNPASIFMGDAGSLFIGFVMACLMTMGGAGQAVGGNVANLLSVIAIPILIVFIPIVDTGFVSFMRKLFRRPISQGGKDHSSHRMVAIGLSERKAVSVLYGFSAASGLIALAIRHLDTSLTLALIAFYLLFVLFFWIYLGRVKVYSEKSILSEESANVLTPILVQITYRRRLFEVLLDVVLISVSYYTAYLLRFEGQVEGDFDFFLKSLPIMLACQTFSFYVMGVYRGIWESTGIKDLIGYVKAVTIGTVMPMLILLFIYRFQSFSRAVFVIYWGVMLILVSLSRLSFRLLDEGVRIPSRKGDRALIYGAGTGGQFALKEIQSNPDLGLQPVGFVDDNPRLRGSKIKGYPVFGGQNDLESILREHDIKKIVISFRQKGEEKANEIRTLCRNLGAEIDVKLMKLTIS</sequence>
<feature type="transmembrane region" description="Helical" evidence="6">
    <location>
        <begin position="99"/>
        <end position="122"/>
    </location>
</feature>